<dbReference type="GO" id="GO:0016491">
    <property type="term" value="F:oxidoreductase activity"/>
    <property type="evidence" value="ECO:0007669"/>
    <property type="project" value="UniProtKB-KW"/>
</dbReference>
<sequence length="150" mass="16189">VNGKKVNETIEVRQNLADFLRETLSLTGTHLGCEHGVCGACTVWIDGAPSRSCITLAASCDGAEVVSIEGFKDDPQMEELRSAFVSEHALQCGYCTSGMLITAYDIVRRLPDADDNRLRLELAGNLCRCTGYKGIVGALRRVLGSPRKNG</sequence>
<accession>A0A382NLB1</accession>
<dbReference type="InterPro" id="IPR002888">
    <property type="entry name" value="2Fe-2S-bd"/>
</dbReference>
<gene>
    <name evidence="7" type="ORF">METZ01_LOCUS314843</name>
</gene>
<dbReference type="Pfam" id="PF00111">
    <property type="entry name" value="Fer2"/>
    <property type="match status" value="1"/>
</dbReference>
<keyword evidence="1" id="KW-0001">2Fe-2S</keyword>
<dbReference type="InterPro" id="IPR036010">
    <property type="entry name" value="2Fe-2S_ferredoxin-like_sf"/>
</dbReference>
<dbReference type="PROSITE" id="PS00197">
    <property type="entry name" value="2FE2S_FER_1"/>
    <property type="match status" value="1"/>
</dbReference>
<keyword evidence="2" id="KW-0479">Metal-binding</keyword>
<feature type="domain" description="2Fe-2S ferredoxin-type" evidence="6">
    <location>
        <begin position="1"/>
        <end position="71"/>
    </location>
</feature>
<dbReference type="SUPFAM" id="SSF54292">
    <property type="entry name" value="2Fe-2S ferredoxin-like"/>
    <property type="match status" value="1"/>
</dbReference>
<dbReference type="SUPFAM" id="SSF47741">
    <property type="entry name" value="CO dehydrogenase ISP C-domain like"/>
    <property type="match status" value="1"/>
</dbReference>
<dbReference type="Gene3D" id="1.10.150.120">
    <property type="entry name" value="[2Fe-2S]-binding domain"/>
    <property type="match status" value="1"/>
</dbReference>
<dbReference type="Pfam" id="PF01799">
    <property type="entry name" value="Fer2_2"/>
    <property type="match status" value="1"/>
</dbReference>
<proteinExistence type="predicted"/>
<evidence type="ECO:0000259" key="6">
    <source>
        <dbReference type="PROSITE" id="PS51085"/>
    </source>
</evidence>
<dbReference type="InterPro" id="IPR001041">
    <property type="entry name" value="2Fe-2S_ferredoxin-type"/>
</dbReference>
<evidence type="ECO:0000256" key="5">
    <source>
        <dbReference type="ARBA" id="ARBA00023014"/>
    </source>
</evidence>
<dbReference type="InterPro" id="IPR006058">
    <property type="entry name" value="2Fe2S_fd_BS"/>
</dbReference>
<keyword evidence="4" id="KW-0408">Iron</keyword>
<dbReference type="InterPro" id="IPR036884">
    <property type="entry name" value="2Fe-2S-bd_dom_sf"/>
</dbReference>
<name>A0A382NLB1_9ZZZZ</name>
<reference evidence="7" key="1">
    <citation type="submission" date="2018-05" db="EMBL/GenBank/DDBJ databases">
        <authorList>
            <person name="Lanie J.A."/>
            <person name="Ng W.-L."/>
            <person name="Kazmierczak K.M."/>
            <person name="Andrzejewski T.M."/>
            <person name="Davidsen T.M."/>
            <person name="Wayne K.J."/>
            <person name="Tettelin H."/>
            <person name="Glass J.I."/>
            <person name="Rusch D."/>
            <person name="Podicherti R."/>
            <person name="Tsui H.-C.T."/>
            <person name="Winkler M.E."/>
        </authorList>
    </citation>
    <scope>NUCLEOTIDE SEQUENCE</scope>
</reference>
<evidence type="ECO:0000256" key="3">
    <source>
        <dbReference type="ARBA" id="ARBA00023002"/>
    </source>
</evidence>
<dbReference type="PANTHER" id="PTHR44379:SF8">
    <property type="entry name" value="XANTHINE DEHYDROGENASE IRON-SULFUR-BINDING SUBUNIT XDHC-RELATED"/>
    <property type="match status" value="1"/>
</dbReference>
<dbReference type="Gene3D" id="3.10.20.30">
    <property type="match status" value="1"/>
</dbReference>
<dbReference type="EMBL" id="UINC01101294">
    <property type="protein sequence ID" value="SVC61989.1"/>
    <property type="molecule type" value="Genomic_DNA"/>
</dbReference>
<evidence type="ECO:0000256" key="4">
    <source>
        <dbReference type="ARBA" id="ARBA00023004"/>
    </source>
</evidence>
<dbReference type="PROSITE" id="PS51085">
    <property type="entry name" value="2FE2S_FER_2"/>
    <property type="match status" value="1"/>
</dbReference>
<protein>
    <recommendedName>
        <fullName evidence="6">2Fe-2S ferredoxin-type domain-containing protein</fullName>
    </recommendedName>
</protein>
<feature type="non-terminal residue" evidence="7">
    <location>
        <position position="1"/>
    </location>
</feature>
<dbReference type="GO" id="GO:0051537">
    <property type="term" value="F:2 iron, 2 sulfur cluster binding"/>
    <property type="evidence" value="ECO:0007669"/>
    <property type="project" value="UniProtKB-KW"/>
</dbReference>
<dbReference type="InterPro" id="IPR051452">
    <property type="entry name" value="Diverse_Oxidoreductases"/>
</dbReference>
<evidence type="ECO:0000313" key="7">
    <source>
        <dbReference type="EMBL" id="SVC61989.1"/>
    </source>
</evidence>
<dbReference type="PANTHER" id="PTHR44379">
    <property type="entry name" value="OXIDOREDUCTASE WITH IRON-SULFUR SUBUNIT"/>
    <property type="match status" value="1"/>
</dbReference>
<dbReference type="AlphaFoldDB" id="A0A382NLB1"/>
<dbReference type="FunFam" id="3.10.20.30:FF:000020">
    <property type="entry name" value="Xanthine dehydrogenase iron-sulfur subunit"/>
    <property type="match status" value="1"/>
</dbReference>
<evidence type="ECO:0000256" key="2">
    <source>
        <dbReference type="ARBA" id="ARBA00022723"/>
    </source>
</evidence>
<keyword evidence="3" id="KW-0560">Oxidoreductase</keyword>
<evidence type="ECO:0000256" key="1">
    <source>
        <dbReference type="ARBA" id="ARBA00022714"/>
    </source>
</evidence>
<keyword evidence="5" id="KW-0411">Iron-sulfur</keyword>
<dbReference type="InterPro" id="IPR012675">
    <property type="entry name" value="Beta-grasp_dom_sf"/>
</dbReference>
<organism evidence="7">
    <name type="scientific">marine metagenome</name>
    <dbReference type="NCBI Taxonomy" id="408172"/>
    <lineage>
        <taxon>unclassified sequences</taxon>
        <taxon>metagenomes</taxon>
        <taxon>ecological metagenomes</taxon>
    </lineage>
</organism>
<dbReference type="GO" id="GO:0046872">
    <property type="term" value="F:metal ion binding"/>
    <property type="evidence" value="ECO:0007669"/>
    <property type="project" value="UniProtKB-KW"/>
</dbReference>